<feature type="domain" description="HTH marR-type" evidence="8">
    <location>
        <begin position="1"/>
        <end position="143"/>
    </location>
</feature>
<dbReference type="PANTHER" id="PTHR42756:SF1">
    <property type="entry name" value="TRANSCRIPTIONAL REPRESSOR OF EMRAB OPERON"/>
    <property type="match status" value="1"/>
</dbReference>
<evidence type="ECO:0000256" key="5">
    <source>
        <dbReference type="ARBA" id="ARBA00046337"/>
    </source>
</evidence>
<protein>
    <recommendedName>
        <fullName evidence="6">HTH-type transcriptional regulator SarZ</fullName>
    </recommendedName>
    <alternativeName>
        <fullName evidence="7">Staphylococcal accessory regulator Z</fullName>
    </alternativeName>
</protein>
<dbReference type="EMBL" id="FOSF01000073">
    <property type="protein sequence ID" value="SFK42731.1"/>
    <property type="molecule type" value="Genomic_DNA"/>
</dbReference>
<evidence type="ECO:0000313" key="10">
    <source>
        <dbReference type="Proteomes" id="UP000243374"/>
    </source>
</evidence>
<dbReference type="OrthoDB" id="4549026at2"/>
<evidence type="ECO:0000256" key="1">
    <source>
        <dbReference type="ARBA" id="ARBA00004496"/>
    </source>
</evidence>
<dbReference type="GO" id="GO:0003677">
    <property type="term" value="F:DNA binding"/>
    <property type="evidence" value="ECO:0007669"/>
    <property type="project" value="UniProtKB-KW"/>
</dbReference>
<accession>A0A662ZE25</accession>
<dbReference type="InterPro" id="IPR036390">
    <property type="entry name" value="WH_DNA-bd_sf"/>
</dbReference>
<sequence length="155" mass="18171">MKYKENHEYNCNKYITKIKQFNIRIFNHILNEIGCTDFTCEQSYILQALWKQNELTCIEIANETGLAPNTVTVLLNNLSKNGMIERKSNPKDRRQVIVVITEKGLKAKKDFDRVLSRIINIGFKEFTDAEYEQFQKSLEKLCKSYEGFFNSPSKE</sequence>
<evidence type="ECO:0000256" key="6">
    <source>
        <dbReference type="ARBA" id="ARBA00047188"/>
    </source>
</evidence>
<dbReference type="CDD" id="cd00090">
    <property type="entry name" value="HTH_ARSR"/>
    <property type="match status" value="1"/>
</dbReference>
<keyword evidence="4" id="KW-0804">Transcription</keyword>
<dbReference type="SUPFAM" id="SSF46785">
    <property type="entry name" value="Winged helix' DNA-binding domain"/>
    <property type="match status" value="1"/>
</dbReference>
<comment type="similarity">
    <text evidence="5">Belongs to the SarZ family.</text>
</comment>
<dbReference type="AlphaFoldDB" id="A0A662ZE25"/>
<dbReference type="InterPro" id="IPR036388">
    <property type="entry name" value="WH-like_DNA-bd_sf"/>
</dbReference>
<dbReference type="Pfam" id="PF22381">
    <property type="entry name" value="Staph_reg_Sar_Rot"/>
    <property type="match status" value="1"/>
</dbReference>
<proteinExistence type="inferred from homology"/>
<reference evidence="9 10" key="1">
    <citation type="submission" date="2016-10" db="EMBL/GenBank/DDBJ databases">
        <authorList>
            <person name="Varghese N."/>
            <person name="Submissions S."/>
        </authorList>
    </citation>
    <scope>NUCLEOTIDE SEQUENCE [LARGE SCALE GENOMIC DNA]</scope>
    <source>
        <strain evidence="9 10">22B</strain>
    </source>
</reference>
<dbReference type="InterPro" id="IPR055166">
    <property type="entry name" value="Transc_reg_Sar_Rot_HTH"/>
</dbReference>
<dbReference type="InterPro" id="IPR011991">
    <property type="entry name" value="ArsR-like_HTH"/>
</dbReference>
<dbReference type="GO" id="GO:0003700">
    <property type="term" value="F:DNA-binding transcription factor activity"/>
    <property type="evidence" value="ECO:0007669"/>
    <property type="project" value="InterPro"/>
</dbReference>
<dbReference type="SMART" id="SM00347">
    <property type="entry name" value="HTH_MARR"/>
    <property type="match status" value="1"/>
</dbReference>
<keyword evidence="2" id="KW-0805">Transcription regulation</keyword>
<dbReference type="Gene3D" id="1.10.10.10">
    <property type="entry name" value="Winged helix-like DNA-binding domain superfamily/Winged helix DNA-binding domain"/>
    <property type="match status" value="1"/>
</dbReference>
<keyword evidence="3 9" id="KW-0238">DNA-binding</keyword>
<keyword evidence="10" id="KW-1185">Reference proteome</keyword>
<name>A0A662ZE25_9GAMM</name>
<evidence type="ECO:0000256" key="3">
    <source>
        <dbReference type="ARBA" id="ARBA00023125"/>
    </source>
</evidence>
<dbReference type="Proteomes" id="UP000243374">
    <property type="component" value="Unassembled WGS sequence"/>
</dbReference>
<comment type="subcellular location">
    <subcellularLocation>
        <location evidence="1">Cytoplasm</location>
    </subcellularLocation>
</comment>
<dbReference type="PANTHER" id="PTHR42756">
    <property type="entry name" value="TRANSCRIPTIONAL REGULATOR, MARR"/>
    <property type="match status" value="1"/>
</dbReference>
<evidence type="ECO:0000256" key="7">
    <source>
        <dbReference type="ARBA" id="ARBA00047207"/>
    </source>
</evidence>
<organism evidence="9 10">
    <name type="scientific">Succinivibrio dextrinosolvens</name>
    <dbReference type="NCBI Taxonomy" id="83771"/>
    <lineage>
        <taxon>Bacteria</taxon>
        <taxon>Pseudomonadati</taxon>
        <taxon>Pseudomonadota</taxon>
        <taxon>Gammaproteobacteria</taxon>
        <taxon>Aeromonadales</taxon>
        <taxon>Succinivibrionaceae</taxon>
        <taxon>Succinivibrio</taxon>
    </lineage>
</organism>
<dbReference type="GO" id="GO:0005737">
    <property type="term" value="C:cytoplasm"/>
    <property type="evidence" value="ECO:0007669"/>
    <property type="project" value="UniProtKB-SubCell"/>
</dbReference>
<dbReference type="PROSITE" id="PS50995">
    <property type="entry name" value="HTH_MARR_2"/>
    <property type="match status" value="1"/>
</dbReference>
<evidence type="ECO:0000313" key="9">
    <source>
        <dbReference type="EMBL" id="SFK42731.1"/>
    </source>
</evidence>
<dbReference type="InterPro" id="IPR000835">
    <property type="entry name" value="HTH_MarR-typ"/>
</dbReference>
<gene>
    <name evidence="9" type="ORF">SAMN04487865_10737</name>
</gene>
<evidence type="ECO:0000256" key="2">
    <source>
        <dbReference type="ARBA" id="ARBA00023015"/>
    </source>
</evidence>
<dbReference type="RefSeq" id="WP_074841646.1">
    <property type="nucleotide sequence ID" value="NZ_CP047056.1"/>
</dbReference>
<evidence type="ECO:0000256" key="4">
    <source>
        <dbReference type="ARBA" id="ARBA00023163"/>
    </source>
</evidence>
<evidence type="ECO:0000259" key="8">
    <source>
        <dbReference type="PROSITE" id="PS50995"/>
    </source>
</evidence>